<dbReference type="InterPro" id="IPR019538">
    <property type="entry name" value="PSMD5"/>
</dbReference>
<dbReference type="SUPFAM" id="SSF48371">
    <property type="entry name" value="ARM repeat"/>
    <property type="match status" value="1"/>
</dbReference>
<reference evidence="3" key="1">
    <citation type="journal article" date="2024" name="Gigascience">
        <title>Chromosome-level genome of the poultry shaft louse Menopon gallinae provides insight into the host-switching and adaptive evolution of parasitic lice.</title>
        <authorList>
            <person name="Xu Y."/>
            <person name="Ma L."/>
            <person name="Liu S."/>
            <person name="Liang Y."/>
            <person name="Liu Q."/>
            <person name="He Z."/>
            <person name="Tian L."/>
            <person name="Duan Y."/>
            <person name="Cai W."/>
            <person name="Li H."/>
            <person name="Song F."/>
        </authorList>
    </citation>
    <scope>NUCLEOTIDE SEQUENCE</scope>
    <source>
        <strain evidence="3">Cailab_2023a</strain>
    </source>
</reference>
<evidence type="ECO:0000256" key="1">
    <source>
        <dbReference type="ARBA" id="ARBA00006823"/>
    </source>
</evidence>
<evidence type="ECO:0000256" key="2">
    <source>
        <dbReference type="ARBA" id="ARBA00014933"/>
    </source>
</evidence>
<dbReference type="InterPro" id="IPR011989">
    <property type="entry name" value="ARM-like"/>
</dbReference>
<sequence length="468" mass="51913">MKSIVTNNEKNILVEIIQQCPINEEQIDFSCVIIYGLLKNMNTIECLNRYHKLLERAMCHPSPRIKSMVLMLLNDMINSENVTRISVGYPGLLIQAANCLGSSERSVAQGAITLLTSFGLSPPGLKVLYSDMIMQRFKEAMLINDIVRFRVYEIVATVSRKSEDGLKASQATGFMNSLLSEVQSTDTLLQLNALEILSSLGGTAHGYKYLQESGIIQYLIDKIVNLEDEPLSFVVLPGLIEFFGNICKVDPQQFFNSHPEVIHVLFQSLESADEVLMGVIFSTVGKIGSSKSGKIVLSSQRNDMSLFFKTAGEVLKRKNDATVSSLHSLTELFTVPENDNEGVSEILLVWFQQLGPEALNAVIGLSRLPFIELRLSALTFLTAIAKQPWGVERICGYPGMLEYLTDRSTEIHKDCKSAKYDIIYNLTESSNIGNVVGDETLTRLKDFVKEGPYFVPTLSPEVVTEGAS</sequence>
<dbReference type="PANTHER" id="PTHR13554:SF10">
    <property type="entry name" value="26S PROTEASOME NON-ATPASE REGULATORY SUBUNIT 5"/>
    <property type="match status" value="1"/>
</dbReference>
<gene>
    <name evidence="3" type="ORF">PYX00_007551</name>
</gene>
<dbReference type="EMBL" id="JARGDH010000004">
    <property type="protein sequence ID" value="KAL0269994.1"/>
    <property type="molecule type" value="Genomic_DNA"/>
</dbReference>
<name>A0AAW2HJS2_9NEOP</name>
<organism evidence="3">
    <name type="scientific">Menopon gallinae</name>
    <name type="common">poultry shaft louse</name>
    <dbReference type="NCBI Taxonomy" id="328185"/>
    <lineage>
        <taxon>Eukaryota</taxon>
        <taxon>Metazoa</taxon>
        <taxon>Ecdysozoa</taxon>
        <taxon>Arthropoda</taxon>
        <taxon>Hexapoda</taxon>
        <taxon>Insecta</taxon>
        <taxon>Pterygota</taxon>
        <taxon>Neoptera</taxon>
        <taxon>Paraneoptera</taxon>
        <taxon>Psocodea</taxon>
        <taxon>Troctomorpha</taxon>
        <taxon>Phthiraptera</taxon>
        <taxon>Amblycera</taxon>
        <taxon>Menoponidae</taxon>
        <taxon>Menopon</taxon>
    </lineage>
</organism>
<dbReference type="AlphaFoldDB" id="A0AAW2HJS2"/>
<dbReference type="GO" id="GO:0043248">
    <property type="term" value="P:proteasome assembly"/>
    <property type="evidence" value="ECO:0007669"/>
    <property type="project" value="InterPro"/>
</dbReference>
<comment type="caution">
    <text evidence="3">The sequence shown here is derived from an EMBL/GenBank/DDBJ whole genome shotgun (WGS) entry which is preliminary data.</text>
</comment>
<accession>A0AAW2HJS2</accession>
<dbReference type="GO" id="GO:0005829">
    <property type="term" value="C:cytosol"/>
    <property type="evidence" value="ECO:0007669"/>
    <property type="project" value="TreeGrafter"/>
</dbReference>
<protein>
    <recommendedName>
        <fullName evidence="2">26S proteasome non-ATPase regulatory subunit 5</fullName>
    </recommendedName>
</protein>
<evidence type="ECO:0000313" key="3">
    <source>
        <dbReference type="EMBL" id="KAL0269994.1"/>
    </source>
</evidence>
<comment type="similarity">
    <text evidence="1">Belongs to the proteasome subunit S5B/HSM3 family.</text>
</comment>
<dbReference type="PANTHER" id="PTHR13554">
    <property type="entry name" value="26S PROTEASOME NON-ATPASE REGULATORY SUBUNIT 5-RELATED"/>
    <property type="match status" value="1"/>
</dbReference>
<proteinExistence type="inferred from homology"/>
<dbReference type="Gene3D" id="1.25.10.10">
    <property type="entry name" value="Leucine-rich Repeat Variant"/>
    <property type="match status" value="1"/>
</dbReference>
<dbReference type="Pfam" id="PF10508">
    <property type="entry name" value="Proteasom_PSMB"/>
    <property type="match status" value="1"/>
</dbReference>
<dbReference type="InterPro" id="IPR016024">
    <property type="entry name" value="ARM-type_fold"/>
</dbReference>